<dbReference type="Gene3D" id="3.20.20.70">
    <property type="entry name" value="Aldolase class I"/>
    <property type="match status" value="1"/>
</dbReference>
<evidence type="ECO:0000256" key="1">
    <source>
        <dbReference type="ARBA" id="ARBA00001966"/>
    </source>
</evidence>
<evidence type="ECO:0000313" key="8">
    <source>
        <dbReference type="EMBL" id="SHO49098.1"/>
    </source>
</evidence>
<evidence type="ECO:0000256" key="4">
    <source>
        <dbReference type="ARBA" id="ARBA00023004"/>
    </source>
</evidence>
<comment type="similarity">
    <text evidence="6">Belongs to the radical SAM superfamily. Anaerobic sulfatase-maturating enzyme family.</text>
</comment>
<dbReference type="InterPro" id="IPR013785">
    <property type="entry name" value="Aldolase_TIM"/>
</dbReference>
<evidence type="ECO:0000256" key="3">
    <source>
        <dbReference type="ARBA" id="ARBA00022723"/>
    </source>
</evidence>
<accession>A0A1M7Y991</accession>
<dbReference type="RefSeq" id="WP_073588837.1">
    <property type="nucleotide sequence ID" value="NZ_FRFD01000006.1"/>
</dbReference>
<keyword evidence="2" id="KW-0949">S-adenosyl-L-methionine</keyword>
<evidence type="ECO:0000259" key="7">
    <source>
        <dbReference type="PROSITE" id="PS51918"/>
    </source>
</evidence>
<dbReference type="SUPFAM" id="SSF102114">
    <property type="entry name" value="Radical SAM enzymes"/>
    <property type="match status" value="1"/>
</dbReference>
<reference evidence="8 9" key="1">
    <citation type="submission" date="2016-12" db="EMBL/GenBank/DDBJ databases">
        <authorList>
            <person name="Song W.-J."/>
            <person name="Kurnit D.M."/>
        </authorList>
    </citation>
    <scope>NUCLEOTIDE SEQUENCE [LARGE SCALE GENOMIC DNA]</scope>
    <source>
        <strain evidence="8 9">DSM 12503</strain>
    </source>
</reference>
<dbReference type="GO" id="GO:0046872">
    <property type="term" value="F:metal ion binding"/>
    <property type="evidence" value="ECO:0007669"/>
    <property type="project" value="UniProtKB-KW"/>
</dbReference>
<dbReference type="InterPro" id="IPR007197">
    <property type="entry name" value="rSAM"/>
</dbReference>
<proteinExistence type="inferred from homology"/>
<feature type="domain" description="Radical SAM core" evidence="7">
    <location>
        <begin position="1"/>
        <end position="222"/>
    </location>
</feature>
<dbReference type="AlphaFoldDB" id="A0A1M7Y991"/>
<sequence length="387" mass="45888">MSYTIYLTTDCNFKCSYCYENYKQQLQLSKDRLINTINFIFHYDNSKKILLDFLGGEPLLKKNLIYQAVNYIEEQYPDRIVKYYITTNCSLMDDDFIKFMKKNNFDIRLSFDGTEKAHNLNRIPRNNEFCYEKIFQNIKKVRDSGMQYSVRMTITNETIPHMFQNIKFLHENGLNNICMIPDVYLKFSKNSLAEFKNQVEKITDYYIQEYSQERKFSIDQYDGKFLNILCDFGNHFSMCDAGISNFKIMPDGKIYPCGFLTDNEKYVIGDIHEESIDIRRGKMVALSHYDKSDNKCKDCKIRDFCHGMKCGYMNLIRTGSINIPDDSVCQYEHVFYPEVLKVLMYLSDNPDAEIKQRLNGFMQYIEQDSLRLSEMGIQIQKKMRICR</sequence>
<dbReference type="PANTHER" id="PTHR43273">
    <property type="entry name" value="ANAEROBIC SULFATASE-MATURATING ENZYME HOMOLOG ASLB-RELATED"/>
    <property type="match status" value="1"/>
</dbReference>
<dbReference type="CDD" id="cd01335">
    <property type="entry name" value="Radical_SAM"/>
    <property type="match status" value="1"/>
</dbReference>
<dbReference type="PROSITE" id="PS51918">
    <property type="entry name" value="RADICAL_SAM"/>
    <property type="match status" value="1"/>
</dbReference>
<dbReference type="EMBL" id="FRFD01000006">
    <property type="protein sequence ID" value="SHO49098.1"/>
    <property type="molecule type" value="Genomic_DNA"/>
</dbReference>
<organism evidence="8 9">
    <name type="scientific">Anaerocolumna xylanovorans DSM 12503</name>
    <dbReference type="NCBI Taxonomy" id="1121345"/>
    <lineage>
        <taxon>Bacteria</taxon>
        <taxon>Bacillati</taxon>
        <taxon>Bacillota</taxon>
        <taxon>Clostridia</taxon>
        <taxon>Lachnospirales</taxon>
        <taxon>Lachnospiraceae</taxon>
        <taxon>Anaerocolumna</taxon>
    </lineage>
</organism>
<dbReference type="Pfam" id="PF13186">
    <property type="entry name" value="SPASM"/>
    <property type="match status" value="1"/>
</dbReference>
<evidence type="ECO:0000313" key="9">
    <source>
        <dbReference type="Proteomes" id="UP000184612"/>
    </source>
</evidence>
<dbReference type="InterPro" id="IPR058240">
    <property type="entry name" value="rSAM_sf"/>
</dbReference>
<dbReference type="Proteomes" id="UP000184612">
    <property type="component" value="Unassembled WGS sequence"/>
</dbReference>
<protein>
    <recommendedName>
        <fullName evidence="7">Radical SAM core domain-containing protein</fullName>
    </recommendedName>
</protein>
<dbReference type="GO" id="GO:0051536">
    <property type="term" value="F:iron-sulfur cluster binding"/>
    <property type="evidence" value="ECO:0007669"/>
    <property type="project" value="UniProtKB-KW"/>
</dbReference>
<gene>
    <name evidence="8" type="ORF">SAMN02745217_02125</name>
</gene>
<keyword evidence="4" id="KW-0408">Iron</keyword>
<evidence type="ECO:0000256" key="6">
    <source>
        <dbReference type="ARBA" id="ARBA00023601"/>
    </source>
</evidence>
<dbReference type="OrthoDB" id="1994517at2"/>
<dbReference type="SFLD" id="SFLDG01386">
    <property type="entry name" value="main_SPASM_domain-containing"/>
    <property type="match status" value="1"/>
</dbReference>
<dbReference type="SFLD" id="SFLDG01067">
    <property type="entry name" value="SPASM/twitch_domain_containing"/>
    <property type="match status" value="1"/>
</dbReference>
<keyword evidence="9" id="KW-1185">Reference proteome</keyword>
<dbReference type="PANTHER" id="PTHR43273:SF3">
    <property type="entry name" value="ANAEROBIC SULFATASE-MATURATING ENZYME HOMOLOG ASLB-RELATED"/>
    <property type="match status" value="1"/>
</dbReference>
<dbReference type="SFLD" id="SFLDG01384">
    <property type="entry name" value="thioether_bond_formation_requi"/>
    <property type="match status" value="1"/>
</dbReference>
<evidence type="ECO:0000256" key="2">
    <source>
        <dbReference type="ARBA" id="ARBA00022691"/>
    </source>
</evidence>
<keyword evidence="3" id="KW-0479">Metal-binding</keyword>
<dbReference type="STRING" id="1121345.SAMN02745217_02125"/>
<keyword evidence="5" id="KW-0411">Iron-sulfur</keyword>
<comment type="cofactor">
    <cofactor evidence="1">
        <name>[4Fe-4S] cluster</name>
        <dbReference type="ChEBI" id="CHEBI:49883"/>
    </cofactor>
</comment>
<dbReference type="InterPro" id="IPR023885">
    <property type="entry name" value="4Fe4S-binding_SPASM_dom"/>
</dbReference>
<dbReference type="Pfam" id="PF04055">
    <property type="entry name" value="Radical_SAM"/>
    <property type="match status" value="1"/>
</dbReference>
<dbReference type="InterPro" id="IPR023867">
    <property type="entry name" value="Sulphatase_maturase_rSAM"/>
</dbReference>
<dbReference type="GO" id="GO:0016491">
    <property type="term" value="F:oxidoreductase activity"/>
    <property type="evidence" value="ECO:0007669"/>
    <property type="project" value="InterPro"/>
</dbReference>
<evidence type="ECO:0000256" key="5">
    <source>
        <dbReference type="ARBA" id="ARBA00023014"/>
    </source>
</evidence>
<dbReference type="SFLD" id="SFLDS00029">
    <property type="entry name" value="Radical_SAM"/>
    <property type="match status" value="1"/>
</dbReference>
<dbReference type="NCBIfam" id="TIGR04085">
    <property type="entry name" value="rSAM_more_4Fe4S"/>
    <property type="match status" value="1"/>
</dbReference>
<name>A0A1M7Y991_9FIRM</name>